<keyword evidence="1" id="KW-0677">Repeat</keyword>
<dbReference type="Pfam" id="PF12738">
    <property type="entry name" value="PTCB-BRCT"/>
    <property type="match status" value="1"/>
</dbReference>
<comment type="caution">
    <text evidence="3">The sequence shown here is derived from an EMBL/GenBank/DDBJ whole genome shotgun (WGS) entry which is preliminary data.</text>
</comment>
<reference evidence="3" key="1">
    <citation type="submission" date="2020-10" db="EMBL/GenBank/DDBJ databases">
        <title>High-Quality Genome Resource of Clonostachys rosea strain S41 by Oxford Nanopore Long-Read Sequencing.</title>
        <authorList>
            <person name="Wang H."/>
        </authorList>
    </citation>
    <scope>NUCLEOTIDE SEQUENCE</scope>
    <source>
        <strain evidence="3">S41</strain>
    </source>
</reference>
<dbReference type="AlphaFoldDB" id="A0A8H7NI89"/>
<gene>
    <name evidence="3" type="ORF">IM811_007418</name>
</gene>
<name>A0A8H7NI89_BIOOC</name>
<dbReference type="PROSITE" id="PS50172">
    <property type="entry name" value="BRCT"/>
    <property type="match status" value="1"/>
</dbReference>
<evidence type="ECO:0000313" key="4">
    <source>
        <dbReference type="Proteomes" id="UP000616885"/>
    </source>
</evidence>
<evidence type="ECO:0000259" key="2">
    <source>
        <dbReference type="PROSITE" id="PS50172"/>
    </source>
</evidence>
<accession>A0A8H7NI89</accession>
<dbReference type="GO" id="GO:0006270">
    <property type="term" value="P:DNA replication initiation"/>
    <property type="evidence" value="ECO:0007669"/>
    <property type="project" value="TreeGrafter"/>
</dbReference>
<evidence type="ECO:0000313" key="3">
    <source>
        <dbReference type="EMBL" id="KAF9756474.1"/>
    </source>
</evidence>
<dbReference type="Gene3D" id="3.40.50.10190">
    <property type="entry name" value="BRCT domain"/>
    <property type="match status" value="1"/>
</dbReference>
<protein>
    <recommendedName>
        <fullName evidence="2">BRCT domain-containing protein</fullName>
    </recommendedName>
</protein>
<dbReference type="SMART" id="SM00292">
    <property type="entry name" value="BRCT"/>
    <property type="match status" value="1"/>
</dbReference>
<sequence length="172" mass="19303">MVSPNPNDDNLPAIDPAEPFKGLVVCCTSISSEHRIQIAQQVVDLGGVHKLDLTPDVTHLIVGEYDTPKYRHVARHRQDIKAMDAAWVHSVSDLWKNDEVIDFYGLEEKYRLKTFESRGAKQSTRPHEPLDRESLRICLSGFGEQNDEIAAQITANGGSTWITCPFSHHISL</sequence>
<dbReference type="SUPFAM" id="SSF52113">
    <property type="entry name" value="BRCT domain"/>
    <property type="match status" value="1"/>
</dbReference>
<dbReference type="GO" id="GO:0033314">
    <property type="term" value="P:mitotic DNA replication checkpoint signaling"/>
    <property type="evidence" value="ECO:0007669"/>
    <property type="project" value="TreeGrafter"/>
</dbReference>
<dbReference type="Proteomes" id="UP000616885">
    <property type="component" value="Unassembled WGS sequence"/>
</dbReference>
<dbReference type="GO" id="GO:0007095">
    <property type="term" value="P:mitotic G2 DNA damage checkpoint signaling"/>
    <property type="evidence" value="ECO:0007669"/>
    <property type="project" value="TreeGrafter"/>
</dbReference>
<feature type="domain" description="BRCT" evidence="2">
    <location>
        <begin position="15"/>
        <end position="88"/>
    </location>
</feature>
<proteinExistence type="predicted"/>
<dbReference type="InterPro" id="IPR001357">
    <property type="entry name" value="BRCT_dom"/>
</dbReference>
<evidence type="ECO:0000256" key="1">
    <source>
        <dbReference type="ARBA" id="ARBA00022737"/>
    </source>
</evidence>
<dbReference type="InterPro" id="IPR036420">
    <property type="entry name" value="BRCT_dom_sf"/>
</dbReference>
<organism evidence="3 4">
    <name type="scientific">Bionectria ochroleuca</name>
    <name type="common">Gliocladium roseum</name>
    <dbReference type="NCBI Taxonomy" id="29856"/>
    <lineage>
        <taxon>Eukaryota</taxon>
        <taxon>Fungi</taxon>
        <taxon>Dikarya</taxon>
        <taxon>Ascomycota</taxon>
        <taxon>Pezizomycotina</taxon>
        <taxon>Sordariomycetes</taxon>
        <taxon>Hypocreomycetidae</taxon>
        <taxon>Hypocreales</taxon>
        <taxon>Bionectriaceae</taxon>
        <taxon>Clonostachys</taxon>
    </lineage>
</organism>
<dbReference type="PANTHER" id="PTHR13561">
    <property type="entry name" value="DNA REPLICATION REGULATOR DPB11-RELATED"/>
    <property type="match status" value="1"/>
</dbReference>
<dbReference type="EMBL" id="JADCTT010000002">
    <property type="protein sequence ID" value="KAF9756474.1"/>
    <property type="molecule type" value="Genomic_DNA"/>
</dbReference>
<dbReference type="PANTHER" id="PTHR13561:SF20">
    <property type="entry name" value="DNA TOPOISOMERASE 2-BINDING PROTEIN 1"/>
    <property type="match status" value="1"/>
</dbReference>